<dbReference type="PROSITE" id="PS50011">
    <property type="entry name" value="PROTEIN_KINASE_DOM"/>
    <property type="match status" value="1"/>
</dbReference>
<dbReference type="GO" id="GO:0071561">
    <property type="term" value="C:nucleus-vacuole junction"/>
    <property type="evidence" value="ECO:0007669"/>
    <property type="project" value="TreeGrafter"/>
</dbReference>
<evidence type="ECO:0000313" key="3">
    <source>
        <dbReference type="EMBL" id="KAF0971540.1"/>
    </source>
</evidence>
<dbReference type="GeneID" id="68117361"/>
<dbReference type="PANTHER" id="PTHR17583:SF0">
    <property type="entry name" value="PHOSPHOINOSITIDE 3-KINASE REGULATORY SUBUNIT 4"/>
    <property type="match status" value="1"/>
</dbReference>
<feature type="domain" description="Protein kinase" evidence="2">
    <location>
        <begin position="23"/>
        <end position="328"/>
    </location>
</feature>
<dbReference type="GO" id="GO:0016236">
    <property type="term" value="P:macroautophagy"/>
    <property type="evidence" value="ECO:0007669"/>
    <property type="project" value="InterPro"/>
</dbReference>
<dbReference type="OrthoDB" id="3015818at2759"/>
<dbReference type="PROSITE" id="PS00108">
    <property type="entry name" value="PROTEIN_KINASE_ST"/>
    <property type="match status" value="1"/>
</dbReference>
<dbReference type="Gene3D" id="1.10.510.10">
    <property type="entry name" value="Transferase(Phosphotransferase) domain 1"/>
    <property type="match status" value="1"/>
</dbReference>
<dbReference type="SMART" id="SM00220">
    <property type="entry name" value="S_TKc"/>
    <property type="match status" value="1"/>
</dbReference>
<evidence type="ECO:0000313" key="4">
    <source>
        <dbReference type="Proteomes" id="UP000444721"/>
    </source>
</evidence>
<organism evidence="3 4">
    <name type="scientific">Naegleria fowleri</name>
    <name type="common">Brain eating amoeba</name>
    <dbReference type="NCBI Taxonomy" id="5763"/>
    <lineage>
        <taxon>Eukaryota</taxon>
        <taxon>Discoba</taxon>
        <taxon>Heterolobosea</taxon>
        <taxon>Tetramitia</taxon>
        <taxon>Eutetramitia</taxon>
        <taxon>Vahlkampfiidae</taxon>
        <taxon>Naegleria</taxon>
    </lineage>
</organism>
<proteinExistence type="predicted"/>
<protein>
    <recommendedName>
        <fullName evidence="2">Protein kinase domain-containing protein</fullName>
    </recommendedName>
</protein>
<keyword evidence="1" id="KW-0853">WD repeat</keyword>
<dbReference type="InterPro" id="IPR045162">
    <property type="entry name" value="Vps15-like"/>
</dbReference>
<dbReference type="VEuPathDB" id="AmoebaDB:NF0093640"/>
<evidence type="ECO:0000256" key="1">
    <source>
        <dbReference type="ARBA" id="ARBA00022574"/>
    </source>
</evidence>
<dbReference type="GO" id="GO:0034272">
    <property type="term" value="C:phosphatidylinositol 3-kinase complex, class III, type II"/>
    <property type="evidence" value="ECO:0007669"/>
    <property type="project" value="TreeGrafter"/>
</dbReference>
<dbReference type="SUPFAM" id="SSF56112">
    <property type="entry name" value="Protein kinase-like (PK-like)"/>
    <property type="match status" value="1"/>
</dbReference>
<dbReference type="InterPro" id="IPR008271">
    <property type="entry name" value="Ser/Thr_kinase_AS"/>
</dbReference>
<reference evidence="3 4" key="1">
    <citation type="journal article" date="2019" name="Sci. Rep.">
        <title>Nanopore sequencing improves the draft genome of the human pathogenic amoeba Naegleria fowleri.</title>
        <authorList>
            <person name="Liechti N."/>
            <person name="Schurch N."/>
            <person name="Bruggmann R."/>
            <person name="Wittwer M."/>
        </authorList>
    </citation>
    <scope>NUCLEOTIDE SEQUENCE [LARGE SCALE GENOMIC DNA]</scope>
    <source>
        <strain evidence="3 4">ATCC 30894</strain>
    </source>
</reference>
<dbReference type="GO" id="GO:0005770">
    <property type="term" value="C:late endosome"/>
    <property type="evidence" value="ECO:0007669"/>
    <property type="project" value="TreeGrafter"/>
</dbReference>
<sequence>MGNQLAVSGSVQELHLQDLAEGLVQDHPLGGGRLLKSVQCWTEEGMPVVVKVYLKREDDPPLALAPHHAKLKILNEKLSLRNQPNVLSYNRMVETDKAGYLVRQYCYSNLADRISTRPFFSAIGKRWIAFQILQGLSQIHKLGLYHGDLKADNVILTAWDWVFLTDLAPFKPSRIPDDDPSFFSYYFDTSGRRICLLAPERFCPTSQVYGIGNTASATPLTSTKSLANAFVMIDNNGLDQSMLINEDTLSLLRVAINHQRIRITTTQHLTQKKSLKRWIYLVLDVSLRSFSSMVKRSLTIPNFWHIAKETPNTSQNYWKESKIKMLER</sequence>
<dbReference type="GO" id="GO:0006623">
    <property type="term" value="P:protein targeting to vacuole"/>
    <property type="evidence" value="ECO:0007669"/>
    <property type="project" value="TreeGrafter"/>
</dbReference>
<accession>A0A6A5BBR5</accession>
<keyword evidence="4" id="KW-1185">Reference proteome</keyword>
<dbReference type="Pfam" id="PF00069">
    <property type="entry name" value="Pkinase"/>
    <property type="match status" value="1"/>
</dbReference>
<dbReference type="VEuPathDB" id="AmoebaDB:FDP41_010146"/>
<name>A0A6A5BBR5_NAEFO</name>
<dbReference type="InterPro" id="IPR011009">
    <property type="entry name" value="Kinase-like_dom_sf"/>
</dbReference>
<dbReference type="AlphaFoldDB" id="A0A6A5BBR5"/>
<dbReference type="EMBL" id="VFQX01000076">
    <property type="protein sequence ID" value="KAF0971540.1"/>
    <property type="molecule type" value="Genomic_DNA"/>
</dbReference>
<dbReference type="GO" id="GO:0034271">
    <property type="term" value="C:phosphatidylinositol 3-kinase complex, class III, type I"/>
    <property type="evidence" value="ECO:0007669"/>
    <property type="project" value="TreeGrafter"/>
</dbReference>
<dbReference type="GO" id="GO:0005524">
    <property type="term" value="F:ATP binding"/>
    <property type="evidence" value="ECO:0007669"/>
    <property type="project" value="InterPro"/>
</dbReference>
<dbReference type="Proteomes" id="UP000444721">
    <property type="component" value="Unassembled WGS sequence"/>
</dbReference>
<dbReference type="GO" id="GO:0045324">
    <property type="term" value="P:late endosome to vacuole transport"/>
    <property type="evidence" value="ECO:0007669"/>
    <property type="project" value="InterPro"/>
</dbReference>
<evidence type="ECO:0000259" key="2">
    <source>
        <dbReference type="PROSITE" id="PS50011"/>
    </source>
</evidence>
<dbReference type="InterPro" id="IPR000719">
    <property type="entry name" value="Prot_kinase_dom"/>
</dbReference>
<dbReference type="VEuPathDB" id="AmoebaDB:NfTy_034890"/>
<dbReference type="PANTHER" id="PTHR17583">
    <property type="entry name" value="PHOSPHOINOSITIDE 3-KINASE REGULATORY SUBUNIT 4"/>
    <property type="match status" value="1"/>
</dbReference>
<gene>
    <name evidence="3" type="ORF">FDP41_010146</name>
</gene>
<comment type="caution">
    <text evidence="3">The sequence shown here is derived from an EMBL/GenBank/DDBJ whole genome shotgun (WGS) entry which is preliminary data.</text>
</comment>
<dbReference type="RefSeq" id="XP_044556256.1">
    <property type="nucleotide sequence ID" value="XM_044700412.1"/>
</dbReference>
<dbReference type="GO" id="GO:0004674">
    <property type="term" value="F:protein serine/threonine kinase activity"/>
    <property type="evidence" value="ECO:0007669"/>
    <property type="project" value="InterPro"/>
</dbReference>